<evidence type="ECO:0000313" key="10">
    <source>
        <dbReference type="Proteomes" id="UP001150925"/>
    </source>
</evidence>
<dbReference type="PANTHER" id="PTHR14009">
    <property type="entry name" value="LEUCINE ZIPPER-EF-HAND CONTAINING TRANSMEMBRANE PROTEIN"/>
    <property type="match status" value="1"/>
</dbReference>
<keyword evidence="4 7" id="KW-1133">Transmembrane helix</keyword>
<comment type="caution">
    <text evidence="9">The sequence shown here is derived from an EMBL/GenBank/DDBJ whole genome shotgun (WGS) entry which is preliminary data.</text>
</comment>
<evidence type="ECO:0000256" key="5">
    <source>
        <dbReference type="ARBA" id="ARBA00023128"/>
    </source>
</evidence>
<proteinExistence type="predicted"/>
<comment type="subcellular location">
    <subcellularLocation>
        <location evidence="1">Mitochondrion inner membrane</location>
        <topology evidence="1">Single-pass membrane protein</topology>
    </subcellularLocation>
</comment>
<dbReference type="GO" id="GO:0005743">
    <property type="term" value="C:mitochondrial inner membrane"/>
    <property type="evidence" value="ECO:0007669"/>
    <property type="project" value="UniProtKB-SubCell"/>
</dbReference>
<dbReference type="Proteomes" id="UP001150925">
    <property type="component" value="Unassembled WGS sequence"/>
</dbReference>
<gene>
    <name evidence="9" type="ORF">IWQ62_004794</name>
</gene>
<accession>A0A9W8AK41</accession>
<evidence type="ECO:0000256" key="6">
    <source>
        <dbReference type="ARBA" id="ARBA00023136"/>
    </source>
</evidence>
<feature type="domain" description="Letm1 RBD" evidence="8">
    <location>
        <begin position="92"/>
        <end position="161"/>
    </location>
</feature>
<dbReference type="GO" id="GO:0043022">
    <property type="term" value="F:ribosome binding"/>
    <property type="evidence" value="ECO:0007669"/>
    <property type="project" value="InterPro"/>
</dbReference>
<keyword evidence="5" id="KW-0496">Mitochondrion</keyword>
<protein>
    <recommendedName>
        <fullName evidence="8">Letm1 RBD domain-containing protein</fullName>
    </recommendedName>
</protein>
<keyword evidence="6 7" id="KW-0472">Membrane</keyword>
<dbReference type="GO" id="GO:0030003">
    <property type="term" value="P:intracellular monoatomic cation homeostasis"/>
    <property type="evidence" value="ECO:0007669"/>
    <property type="project" value="TreeGrafter"/>
</dbReference>
<dbReference type="Pfam" id="PF07766">
    <property type="entry name" value="LETM1_RBD"/>
    <property type="match status" value="1"/>
</dbReference>
<keyword evidence="10" id="KW-1185">Reference proteome</keyword>
<keyword evidence="3" id="KW-0999">Mitochondrion inner membrane</keyword>
<evidence type="ECO:0000256" key="3">
    <source>
        <dbReference type="ARBA" id="ARBA00022792"/>
    </source>
</evidence>
<sequence length="172" mass="19164">MGLTGLPCALYHTSPYRYQKVEGNGPNTPPGNESKGSRADFFKTLAAAPKEPSFIEKTKKLFRFYWNGIKQIQRNRVTAKQLTQKMNRGEALSRSEFLLIHRASSDTKKVIPFVVVAIILPEVLPFLLVFAPGMFPSTCVTEEQLVKKRKSAKEARQVIHDAVVKASGENSG</sequence>
<evidence type="ECO:0000256" key="4">
    <source>
        <dbReference type="ARBA" id="ARBA00022989"/>
    </source>
</evidence>
<dbReference type="OrthoDB" id="73691at2759"/>
<evidence type="ECO:0000256" key="2">
    <source>
        <dbReference type="ARBA" id="ARBA00022692"/>
    </source>
</evidence>
<evidence type="ECO:0000256" key="7">
    <source>
        <dbReference type="SAM" id="Phobius"/>
    </source>
</evidence>
<feature type="non-terminal residue" evidence="9">
    <location>
        <position position="172"/>
    </location>
</feature>
<dbReference type="AlphaFoldDB" id="A0A9W8AK41"/>
<organism evidence="9 10">
    <name type="scientific">Dispira parvispora</name>
    <dbReference type="NCBI Taxonomy" id="1520584"/>
    <lineage>
        <taxon>Eukaryota</taxon>
        <taxon>Fungi</taxon>
        <taxon>Fungi incertae sedis</taxon>
        <taxon>Zoopagomycota</taxon>
        <taxon>Kickxellomycotina</taxon>
        <taxon>Dimargaritomycetes</taxon>
        <taxon>Dimargaritales</taxon>
        <taxon>Dimargaritaceae</taxon>
        <taxon>Dispira</taxon>
    </lineage>
</organism>
<feature type="transmembrane region" description="Helical" evidence="7">
    <location>
        <begin position="110"/>
        <end position="135"/>
    </location>
</feature>
<name>A0A9W8AK41_9FUNG</name>
<dbReference type="InterPro" id="IPR033122">
    <property type="entry name" value="LETM1-like_RBD"/>
</dbReference>
<reference evidence="9" key="1">
    <citation type="submission" date="2022-07" db="EMBL/GenBank/DDBJ databases">
        <title>Phylogenomic reconstructions and comparative analyses of Kickxellomycotina fungi.</title>
        <authorList>
            <person name="Reynolds N.K."/>
            <person name="Stajich J.E."/>
            <person name="Barry K."/>
            <person name="Grigoriev I.V."/>
            <person name="Crous P."/>
            <person name="Smith M.E."/>
        </authorList>
    </citation>
    <scope>NUCLEOTIDE SEQUENCE</scope>
    <source>
        <strain evidence="9">RSA 1196</strain>
    </source>
</reference>
<dbReference type="InterPro" id="IPR044202">
    <property type="entry name" value="LETM1/MDM38-like"/>
</dbReference>
<evidence type="ECO:0000256" key="1">
    <source>
        <dbReference type="ARBA" id="ARBA00004434"/>
    </source>
</evidence>
<dbReference type="EMBL" id="JANBPY010001710">
    <property type="protein sequence ID" value="KAJ1958984.1"/>
    <property type="molecule type" value="Genomic_DNA"/>
</dbReference>
<dbReference type="PANTHER" id="PTHR14009:SF1">
    <property type="entry name" value="MITOCHONDRIAL PROTON_CALCIUM EXCHANGER PROTEIN"/>
    <property type="match status" value="1"/>
</dbReference>
<evidence type="ECO:0000313" key="9">
    <source>
        <dbReference type="EMBL" id="KAJ1958984.1"/>
    </source>
</evidence>
<evidence type="ECO:0000259" key="8">
    <source>
        <dbReference type="Pfam" id="PF07766"/>
    </source>
</evidence>
<keyword evidence="2 7" id="KW-0812">Transmembrane</keyword>